<evidence type="ECO:0000256" key="6">
    <source>
        <dbReference type="ARBA" id="ARBA00022741"/>
    </source>
</evidence>
<dbReference type="EMBL" id="WBMS02000071">
    <property type="protein sequence ID" value="MWA07351.1"/>
    <property type="molecule type" value="Genomic_DNA"/>
</dbReference>
<dbReference type="GO" id="GO:0005524">
    <property type="term" value="F:ATP binding"/>
    <property type="evidence" value="ECO:0007669"/>
    <property type="project" value="UniProtKB-UniRule"/>
</dbReference>
<feature type="domain" description="Thymidylate kinase-like" evidence="11">
    <location>
        <begin position="12"/>
        <end position="150"/>
    </location>
</feature>
<keyword evidence="8 10" id="KW-0067">ATP-binding</keyword>
<comment type="catalytic activity">
    <reaction evidence="9 10">
        <text>dTMP + ATP = dTDP + ADP</text>
        <dbReference type="Rhea" id="RHEA:13517"/>
        <dbReference type="ChEBI" id="CHEBI:30616"/>
        <dbReference type="ChEBI" id="CHEBI:58369"/>
        <dbReference type="ChEBI" id="CHEBI:63528"/>
        <dbReference type="ChEBI" id="CHEBI:456216"/>
        <dbReference type="EC" id="2.7.4.9"/>
    </reaction>
</comment>
<dbReference type="Pfam" id="PF02223">
    <property type="entry name" value="Thymidylate_kin"/>
    <property type="match status" value="1"/>
</dbReference>
<dbReference type="GO" id="GO:0004798">
    <property type="term" value="F:dTMP kinase activity"/>
    <property type="evidence" value="ECO:0007669"/>
    <property type="project" value="UniProtKB-UniRule"/>
</dbReference>
<dbReference type="EC" id="2.7.4.9" evidence="2 10"/>
<dbReference type="Gene3D" id="3.40.50.300">
    <property type="entry name" value="P-loop containing nucleotide triphosphate hydrolases"/>
    <property type="match status" value="1"/>
</dbReference>
<dbReference type="PANTHER" id="PTHR10344">
    <property type="entry name" value="THYMIDYLATE KINASE"/>
    <property type="match status" value="1"/>
</dbReference>
<dbReference type="AlphaFoldDB" id="A0A6I4MVM1"/>
<evidence type="ECO:0000256" key="8">
    <source>
        <dbReference type="ARBA" id="ARBA00022840"/>
    </source>
</evidence>
<keyword evidence="7 10" id="KW-0418">Kinase</keyword>
<comment type="caution">
    <text evidence="10">Lacks conserved residue(s) required for the propagation of feature annotation.</text>
</comment>
<dbReference type="HAMAP" id="MF_00165">
    <property type="entry name" value="Thymidylate_kinase"/>
    <property type="match status" value="1"/>
</dbReference>
<dbReference type="GO" id="GO:0006235">
    <property type="term" value="P:dTTP biosynthetic process"/>
    <property type="evidence" value="ECO:0007669"/>
    <property type="project" value="UniProtKB-UniRule"/>
</dbReference>
<dbReference type="InterPro" id="IPR039430">
    <property type="entry name" value="Thymidylate_kin-like_dom"/>
</dbReference>
<name>A0A6I4MVM1_9ACTN</name>
<dbReference type="InterPro" id="IPR027417">
    <property type="entry name" value="P-loop_NTPase"/>
</dbReference>
<evidence type="ECO:0000256" key="9">
    <source>
        <dbReference type="ARBA" id="ARBA00048743"/>
    </source>
</evidence>
<comment type="function">
    <text evidence="10">Phosphorylation of dTMP to form dTDP in both de novo and salvage pathways of dTTP synthesis.</text>
</comment>
<dbReference type="Proteomes" id="UP000462055">
    <property type="component" value="Unassembled WGS sequence"/>
</dbReference>
<proteinExistence type="inferred from homology"/>
<evidence type="ECO:0000256" key="7">
    <source>
        <dbReference type="ARBA" id="ARBA00022777"/>
    </source>
</evidence>
<evidence type="ECO:0000256" key="2">
    <source>
        <dbReference type="ARBA" id="ARBA00012980"/>
    </source>
</evidence>
<dbReference type="GO" id="GO:0005829">
    <property type="term" value="C:cytosol"/>
    <property type="evidence" value="ECO:0007669"/>
    <property type="project" value="TreeGrafter"/>
</dbReference>
<evidence type="ECO:0000256" key="3">
    <source>
        <dbReference type="ARBA" id="ARBA00017144"/>
    </source>
</evidence>
<evidence type="ECO:0000313" key="12">
    <source>
        <dbReference type="EMBL" id="MWA07351.1"/>
    </source>
</evidence>
<evidence type="ECO:0000313" key="13">
    <source>
        <dbReference type="Proteomes" id="UP000462055"/>
    </source>
</evidence>
<keyword evidence="6 10" id="KW-0547">Nucleotide-binding</keyword>
<dbReference type="GO" id="GO:0006227">
    <property type="term" value="P:dUDP biosynthetic process"/>
    <property type="evidence" value="ECO:0007669"/>
    <property type="project" value="TreeGrafter"/>
</dbReference>
<dbReference type="InterPro" id="IPR018094">
    <property type="entry name" value="Thymidylate_kinase"/>
</dbReference>
<comment type="caution">
    <text evidence="12">The sequence shown here is derived from an EMBL/GenBank/DDBJ whole genome shotgun (WGS) entry which is preliminary data.</text>
</comment>
<dbReference type="SUPFAM" id="SSF52540">
    <property type="entry name" value="P-loop containing nucleoside triphosphate hydrolases"/>
    <property type="match status" value="1"/>
</dbReference>
<dbReference type="CDD" id="cd01672">
    <property type="entry name" value="TMPK"/>
    <property type="match status" value="1"/>
</dbReference>
<evidence type="ECO:0000256" key="4">
    <source>
        <dbReference type="ARBA" id="ARBA00022679"/>
    </source>
</evidence>
<dbReference type="NCBIfam" id="TIGR00041">
    <property type="entry name" value="DTMP_kinase"/>
    <property type="match status" value="1"/>
</dbReference>
<keyword evidence="4 10" id="KW-0808">Transferase</keyword>
<gene>
    <name evidence="10 12" type="primary">tmk</name>
    <name evidence="12" type="ORF">F8568_044910</name>
</gene>
<evidence type="ECO:0000256" key="1">
    <source>
        <dbReference type="ARBA" id="ARBA00009776"/>
    </source>
</evidence>
<dbReference type="GO" id="GO:0006233">
    <property type="term" value="P:dTDP biosynthetic process"/>
    <property type="evidence" value="ECO:0007669"/>
    <property type="project" value="InterPro"/>
</dbReference>
<keyword evidence="13" id="KW-1185">Reference proteome</keyword>
<reference evidence="12" key="1">
    <citation type="submission" date="2019-12" db="EMBL/GenBank/DDBJ databases">
        <title>Actinomadura physcomitrii sp. nov., a novel actinomycete isolated from moss [Physcomitrium sphaericum (Ludw) Fuernr].</title>
        <authorList>
            <person name="Zhuang X."/>
        </authorList>
    </citation>
    <scope>NUCLEOTIDE SEQUENCE [LARGE SCALE GENOMIC DNA]</scope>
    <source>
        <strain evidence="12">LD22</strain>
    </source>
</reference>
<accession>A0A6I4MVM1</accession>
<dbReference type="PANTHER" id="PTHR10344:SF4">
    <property type="entry name" value="UMP-CMP KINASE 2, MITOCHONDRIAL"/>
    <property type="match status" value="1"/>
</dbReference>
<organism evidence="12 13">
    <name type="scientific">Actinomadura physcomitrii</name>
    <dbReference type="NCBI Taxonomy" id="2650748"/>
    <lineage>
        <taxon>Bacteria</taxon>
        <taxon>Bacillati</taxon>
        <taxon>Actinomycetota</taxon>
        <taxon>Actinomycetes</taxon>
        <taxon>Streptosporangiales</taxon>
        <taxon>Thermomonosporaceae</taxon>
        <taxon>Actinomadura</taxon>
    </lineage>
</organism>
<comment type="similarity">
    <text evidence="1 10">Belongs to the thymidylate kinase family.</text>
</comment>
<evidence type="ECO:0000256" key="10">
    <source>
        <dbReference type="HAMAP-Rule" id="MF_00165"/>
    </source>
</evidence>
<sequence length="205" mass="22638">MLSSERGLFISVDGPYGVGKTSTVHTLARLLSAEGHEVHTTAEPSEGPIGALARELTETVTGTALACLYAADRYHHLKEEILPNVDAGRVVITDRYIPFALVMQQLDGVDPDFIWRINAKATKPNLAVILDATPVVVGQRLTERGPHNRLQKLPSSSRIEWHHYRDVTRQLINAGWTVQQIDCSHTTVSQVARMVRDRLAEAESA</sequence>
<protein>
    <recommendedName>
        <fullName evidence="3 10">Thymidylate kinase</fullName>
        <ecNumber evidence="2 10">2.7.4.9</ecNumber>
    </recommendedName>
    <alternativeName>
        <fullName evidence="10">dTMP kinase</fullName>
    </alternativeName>
</protein>
<evidence type="ECO:0000256" key="5">
    <source>
        <dbReference type="ARBA" id="ARBA00022727"/>
    </source>
</evidence>
<keyword evidence="5 10" id="KW-0545">Nucleotide biosynthesis</keyword>
<evidence type="ECO:0000259" key="11">
    <source>
        <dbReference type="Pfam" id="PF02223"/>
    </source>
</evidence>